<dbReference type="AlphaFoldDB" id="A0A6G1C875"/>
<evidence type="ECO:0000313" key="2">
    <source>
        <dbReference type="EMBL" id="KAF0896004.1"/>
    </source>
</evidence>
<feature type="region of interest" description="Disordered" evidence="1">
    <location>
        <begin position="52"/>
        <end position="101"/>
    </location>
</feature>
<evidence type="ECO:0000313" key="3">
    <source>
        <dbReference type="Proteomes" id="UP000479710"/>
    </source>
</evidence>
<name>A0A6G1C875_9ORYZ</name>
<accession>A0A6G1C875</accession>
<reference evidence="2 3" key="1">
    <citation type="submission" date="2019-11" db="EMBL/GenBank/DDBJ databases">
        <title>Whole genome sequence of Oryza granulata.</title>
        <authorList>
            <person name="Li W."/>
        </authorList>
    </citation>
    <scope>NUCLEOTIDE SEQUENCE [LARGE SCALE GENOMIC DNA]</scope>
    <source>
        <strain evidence="3">cv. Menghai</strain>
        <tissue evidence="2">Leaf</tissue>
    </source>
</reference>
<dbReference type="EMBL" id="SPHZ02000010">
    <property type="protein sequence ID" value="KAF0896004.1"/>
    <property type="molecule type" value="Genomic_DNA"/>
</dbReference>
<proteinExistence type="predicted"/>
<comment type="caution">
    <text evidence="2">The sequence shown here is derived from an EMBL/GenBank/DDBJ whole genome shotgun (WGS) entry which is preliminary data.</text>
</comment>
<sequence length="116" mass="11918">MWQQIWIRQHNDGKAAAAMVEPIVFLKPPLASARDSKAAAFCLPYLLVSGQGAATASKGRPQRAVDKGKGRPRRARGGLGGRRADPAAAVASGGQGAASAGGSCFLHRRAAGLGQE</sequence>
<feature type="compositionally biased region" description="Low complexity" evidence="1">
    <location>
        <begin position="86"/>
        <end position="101"/>
    </location>
</feature>
<dbReference type="Proteomes" id="UP000479710">
    <property type="component" value="Unassembled WGS sequence"/>
</dbReference>
<gene>
    <name evidence="2" type="ORF">E2562_018138</name>
</gene>
<protein>
    <submittedName>
        <fullName evidence="2">Uncharacterized protein</fullName>
    </submittedName>
</protein>
<evidence type="ECO:0000256" key="1">
    <source>
        <dbReference type="SAM" id="MobiDB-lite"/>
    </source>
</evidence>
<organism evidence="2 3">
    <name type="scientific">Oryza meyeriana var. granulata</name>
    <dbReference type="NCBI Taxonomy" id="110450"/>
    <lineage>
        <taxon>Eukaryota</taxon>
        <taxon>Viridiplantae</taxon>
        <taxon>Streptophyta</taxon>
        <taxon>Embryophyta</taxon>
        <taxon>Tracheophyta</taxon>
        <taxon>Spermatophyta</taxon>
        <taxon>Magnoliopsida</taxon>
        <taxon>Liliopsida</taxon>
        <taxon>Poales</taxon>
        <taxon>Poaceae</taxon>
        <taxon>BOP clade</taxon>
        <taxon>Oryzoideae</taxon>
        <taxon>Oryzeae</taxon>
        <taxon>Oryzinae</taxon>
        <taxon>Oryza</taxon>
        <taxon>Oryza meyeriana</taxon>
    </lineage>
</organism>
<keyword evidence="3" id="KW-1185">Reference proteome</keyword>